<dbReference type="KEGG" id="gtt:GUITHDRAFT_91560"/>
<dbReference type="STRING" id="905079.L1K1I7"/>
<reference evidence="5" key="3">
    <citation type="submission" date="2016-03" db="UniProtKB">
        <authorList>
            <consortium name="EnsemblProtists"/>
        </authorList>
    </citation>
    <scope>IDENTIFICATION</scope>
</reference>
<evidence type="ECO:0000256" key="3">
    <source>
        <dbReference type="SAM" id="MobiDB-lite"/>
    </source>
</evidence>
<dbReference type="OMA" id="GVKQMQK"/>
<reference evidence="6" key="2">
    <citation type="submission" date="2012-11" db="EMBL/GenBank/DDBJ databases">
        <authorList>
            <person name="Kuo A."/>
            <person name="Curtis B.A."/>
            <person name="Tanifuji G."/>
            <person name="Burki F."/>
            <person name="Gruber A."/>
            <person name="Irimia M."/>
            <person name="Maruyama S."/>
            <person name="Arias M.C."/>
            <person name="Ball S.G."/>
            <person name="Gile G.H."/>
            <person name="Hirakawa Y."/>
            <person name="Hopkins J.F."/>
            <person name="Rensing S.A."/>
            <person name="Schmutz J."/>
            <person name="Symeonidi A."/>
            <person name="Elias M."/>
            <person name="Eveleigh R.J."/>
            <person name="Herman E.K."/>
            <person name="Klute M.J."/>
            <person name="Nakayama T."/>
            <person name="Obornik M."/>
            <person name="Reyes-Prieto A."/>
            <person name="Armbrust E.V."/>
            <person name="Aves S.J."/>
            <person name="Beiko R.G."/>
            <person name="Coutinho P."/>
            <person name="Dacks J.B."/>
            <person name="Durnford D.G."/>
            <person name="Fast N.M."/>
            <person name="Green B.R."/>
            <person name="Grisdale C."/>
            <person name="Hempe F."/>
            <person name="Henrissat B."/>
            <person name="Hoppner M.P."/>
            <person name="Ishida K.-I."/>
            <person name="Kim E."/>
            <person name="Koreny L."/>
            <person name="Kroth P.G."/>
            <person name="Liu Y."/>
            <person name="Malik S.-B."/>
            <person name="Maier U.G."/>
            <person name="McRose D."/>
            <person name="Mock T."/>
            <person name="Neilson J.A."/>
            <person name="Onodera N.T."/>
            <person name="Poole A.M."/>
            <person name="Pritham E.J."/>
            <person name="Richards T.A."/>
            <person name="Rocap G."/>
            <person name="Roy S.W."/>
            <person name="Sarai C."/>
            <person name="Schaack S."/>
            <person name="Shirato S."/>
            <person name="Slamovits C.H."/>
            <person name="Spencer D.F."/>
            <person name="Suzuki S."/>
            <person name="Worden A.Z."/>
            <person name="Zauner S."/>
            <person name="Barry K."/>
            <person name="Bell C."/>
            <person name="Bharti A.K."/>
            <person name="Crow J.A."/>
            <person name="Grimwood J."/>
            <person name="Kramer R."/>
            <person name="Lindquist E."/>
            <person name="Lucas S."/>
            <person name="Salamov A."/>
            <person name="McFadden G.I."/>
            <person name="Lane C.E."/>
            <person name="Keeling P.J."/>
            <person name="Gray M.W."/>
            <person name="Grigoriev I.V."/>
            <person name="Archibald J.M."/>
        </authorList>
    </citation>
    <scope>NUCLEOTIDE SEQUENCE</scope>
    <source>
        <strain evidence="6">CCMP2712</strain>
    </source>
</reference>
<gene>
    <name evidence="4" type="primary">VPS60</name>
    <name evidence="4" type="ORF">GUITHDRAFT_91560</name>
</gene>
<dbReference type="InterPro" id="IPR005024">
    <property type="entry name" value="Snf7_fam"/>
</dbReference>
<dbReference type="EMBL" id="JH992967">
    <property type="protein sequence ID" value="EKX54290.1"/>
    <property type="molecule type" value="Genomic_DNA"/>
</dbReference>
<name>L1K1I7_GUITC</name>
<dbReference type="Gene3D" id="1.10.287.1060">
    <property type="entry name" value="ESAT-6-like"/>
    <property type="match status" value="1"/>
</dbReference>
<evidence type="ECO:0000256" key="2">
    <source>
        <dbReference type="ARBA" id="ARBA00023054"/>
    </source>
</evidence>
<evidence type="ECO:0000313" key="6">
    <source>
        <dbReference type="Proteomes" id="UP000011087"/>
    </source>
</evidence>
<dbReference type="GeneID" id="17311167"/>
<dbReference type="AlphaFoldDB" id="L1K1I7"/>
<dbReference type="GO" id="GO:0005771">
    <property type="term" value="C:multivesicular body"/>
    <property type="evidence" value="ECO:0007669"/>
    <property type="project" value="TreeGrafter"/>
</dbReference>
<dbReference type="PANTHER" id="PTHR22761">
    <property type="entry name" value="CHARGED MULTIVESICULAR BODY PROTEIN"/>
    <property type="match status" value="1"/>
</dbReference>
<feature type="region of interest" description="Disordered" evidence="3">
    <location>
        <begin position="1"/>
        <end position="26"/>
    </location>
</feature>
<accession>L1K1I7</accession>
<dbReference type="GO" id="GO:0006900">
    <property type="term" value="P:vesicle budding from membrane"/>
    <property type="evidence" value="ECO:0007669"/>
    <property type="project" value="TreeGrafter"/>
</dbReference>
<reference evidence="4 6" key="1">
    <citation type="journal article" date="2012" name="Nature">
        <title>Algal genomes reveal evolutionary mosaicism and the fate of nucleomorphs.</title>
        <authorList>
            <consortium name="DOE Joint Genome Institute"/>
            <person name="Curtis B.A."/>
            <person name="Tanifuji G."/>
            <person name="Burki F."/>
            <person name="Gruber A."/>
            <person name="Irimia M."/>
            <person name="Maruyama S."/>
            <person name="Arias M.C."/>
            <person name="Ball S.G."/>
            <person name="Gile G.H."/>
            <person name="Hirakawa Y."/>
            <person name="Hopkins J.F."/>
            <person name="Kuo A."/>
            <person name="Rensing S.A."/>
            <person name="Schmutz J."/>
            <person name="Symeonidi A."/>
            <person name="Elias M."/>
            <person name="Eveleigh R.J."/>
            <person name="Herman E.K."/>
            <person name="Klute M.J."/>
            <person name="Nakayama T."/>
            <person name="Obornik M."/>
            <person name="Reyes-Prieto A."/>
            <person name="Armbrust E.V."/>
            <person name="Aves S.J."/>
            <person name="Beiko R.G."/>
            <person name="Coutinho P."/>
            <person name="Dacks J.B."/>
            <person name="Durnford D.G."/>
            <person name="Fast N.M."/>
            <person name="Green B.R."/>
            <person name="Grisdale C.J."/>
            <person name="Hempel F."/>
            <person name="Henrissat B."/>
            <person name="Hoppner M.P."/>
            <person name="Ishida K."/>
            <person name="Kim E."/>
            <person name="Koreny L."/>
            <person name="Kroth P.G."/>
            <person name="Liu Y."/>
            <person name="Malik S.B."/>
            <person name="Maier U.G."/>
            <person name="McRose D."/>
            <person name="Mock T."/>
            <person name="Neilson J.A."/>
            <person name="Onodera N.T."/>
            <person name="Poole A.M."/>
            <person name="Pritham E.J."/>
            <person name="Richards T.A."/>
            <person name="Rocap G."/>
            <person name="Roy S.W."/>
            <person name="Sarai C."/>
            <person name="Schaack S."/>
            <person name="Shirato S."/>
            <person name="Slamovits C.H."/>
            <person name="Spencer D.F."/>
            <person name="Suzuki S."/>
            <person name="Worden A.Z."/>
            <person name="Zauner S."/>
            <person name="Barry K."/>
            <person name="Bell C."/>
            <person name="Bharti A.K."/>
            <person name="Crow J.A."/>
            <person name="Grimwood J."/>
            <person name="Kramer R."/>
            <person name="Lindquist E."/>
            <person name="Lucas S."/>
            <person name="Salamov A."/>
            <person name="McFadden G.I."/>
            <person name="Lane C.E."/>
            <person name="Keeling P.J."/>
            <person name="Gray M.W."/>
            <person name="Grigoriev I.V."/>
            <person name="Archibald J.M."/>
        </authorList>
    </citation>
    <scope>NUCLEOTIDE SEQUENCE</scope>
    <source>
        <strain evidence="4 6">CCMP2712</strain>
    </source>
</reference>
<dbReference type="RefSeq" id="XP_005841270.1">
    <property type="nucleotide sequence ID" value="XM_005841213.1"/>
</dbReference>
<dbReference type="PANTHER" id="PTHR22761:SF12">
    <property type="entry name" value="CHARGED MULTIVESICULAR BODY PROTEIN 5"/>
    <property type="match status" value="1"/>
</dbReference>
<evidence type="ECO:0000313" key="4">
    <source>
        <dbReference type="EMBL" id="EKX54290.1"/>
    </source>
</evidence>
<dbReference type="PaxDb" id="55529-EKX54290"/>
<keyword evidence="6" id="KW-1185">Reference proteome</keyword>
<dbReference type="Gene3D" id="6.10.250.1710">
    <property type="match status" value="1"/>
</dbReference>
<dbReference type="eggNOG" id="KOG1655">
    <property type="taxonomic scope" value="Eukaryota"/>
</dbReference>
<dbReference type="OrthoDB" id="3973241at2759"/>
<comment type="similarity">
    <text evidence="1">Belongs to the SNF7 family.</text>
</comment>
<organism evidence="4">
    <name type="scientific">Guillardia theta (strain CCMP2712)</name>
    <name type="common">Cryptophyte</name>
    <dbReference type="NCBI Taxonomy" id="905079"/>
    <lineage>
        <taxon>Eukaryota</taxon>
        <taxon>Cryptophyceae</taxon>
        <taxon>Pyrenomonadales</taxon>
        <taxon>Geminigeraceae</taxon>
        <taxon>Guillardia</taxon>
    </lineage>
</organism>
<feature type="region of interest" description="Disordered" evidence="3">
    <location>
        <begin position="180"/>
        <end position="223"/>
    </location>
</feature>
<proteinExistence type="inferred from homology"/>
<evidence type="ECO:0000256" key="1">
    <source>
        <dbReference type="ARBA" id="ARBA00006190"/>
    </source>
</evidence>
<dbReference type="EnsemblProtists" id="EKX54290">
    <property type="protein sequence ID" value="EKX54290"/>
    <property type="gene ID" value="GUITHDRAFT_91560"/>
</dbReference>
<dbReference type="HOGENOM" id="CLU_079409_1_0_1"/>
<dbReference type="GO" id="GO:0032511">
    <property type="term" value="P:late endosome to vacuole transport via multivesicular body sorting pathway"/>
    <property type="evidence" value="ECO:0007669"/>
    <property type="project" value="TreeGrafter"/>
</dbReference>
<evidence type="ECO:0000313" key="5">
    <source>
        <dbReference type="EnsemblProtists" id="EKX54290"/>
    </source>
</evidence>
<sequence length="223" mass="24631">MRRLFGGKKEPGPPPPSLTDATDTVNKRTGVLEEKIRGLDKQLLTLKTQIKATRPGPAQNRIKQRALQILKQKRMIEQQRDQLEGMAWNMEQASFAHENIKTAINTSQAMKGGTAALKAEMKNVSIDDIEDNLDDMADLLDMTNEIQEAMARSYGVSDDIDEADLDDELAAIDEQLALDDELGESETPAYLQDEVAAPEAPQPARPISSNEQVDEFGLPMVAN</sequence>
<keyword evidence="2" id="KW-0175">Coiled coil</keyword>
<dbReference type="Pfam" id="PF03357">
    <property type="entry name" value="Snf7"/>
    <property type="match status" value="1"/>
</dbReference>
<dbReference type="Proteomes" id="UP000011087">
    <property type="component" value="Unassembled WGS sequence"/>
</dbReference>
<protein>
    <submittedName>
        <fullName evidence="4">Vacuolar protein sorting protein 60</fullName>
    </submittedName>
</protein>